<dbReference type="HOGENOM" id="CLU_052924_0_0_1"/>
<dbReference type="InParanoid" id="Q22Y30"/>
<dbReference type="GeneID" id="7837289"/>
<dbReference type="RefSeq" id="XP_001010439.1">
    <property type="nucleotide sequence ID" value="XM_001010439.1"/>
</dbReference>
<accession>Q22Y30</accession>
<sequence>MDSKLQSQSQSKKNKNIGLVLGCQNSFSSSQIEGESSQVEKQSSTQLSLVAIKVHKQILKTRKNPLKGFVKRQLEVSPIFTKQLNFSHKYILFGYQDVETYYRDYSDPFDFDLVDLTKQGIEIQSIKKCMKYDELQVNVNNKTCSGITNFQFLIDHFAKFTDQNYRKLYLELIKYQSLTTQLIDHISTLRMKIQSRLIQQEEVNNARQQFQKFVENQLNQQIIQGNYFYVYQIYTLDVDTVDIKLDKLGFSLAFLSFMGIDLSECEQLLLHSGQSFQASFGGIRLNAVLEDLEMLNSGLVFRCKDTTIQTKDQIKFSVKKVEELIFWDERPEWASKYDFLMILQKVDLTAENIKYVIDERLKRNSIDNSYDNIENHVLEYVIQSEVFLEKFYPEFYKQFKEKKSVKLENENLP</sequence>
<organism evidence="1 2">
    <name type="scientific">Tetrahymena thermophila (strain SB210)</name>
    <dbReference type="NCBI Taxonomy" id="312017"/>
    <lineage>
        <taxon>Eukaryota</taxon>
        <taxon>Sar</taxon>
        <taxon>Alveolata</taxon>
        <taxon>Ciliophora</taxon>
        <taxon>Intramacronucleata</taxon>
        <taxon>Oligohymenophorea</taxon>
        <taxon>Hymenostomatida</taxon>
        <taxon>Tetrahymenina</taxon>
        <taxon>Tetrahymenidae</taxon>
        <taxon>Tetrahymena</taxon>
    </lineage>
</organism>
<keyword evidence="2" id="KW-1185">Reference proteome</keyword>
<evidence type="ECO:0000313" key="2">
    <source>
        <dbReference type="Proteomes" id="UP000009168"/>
    </source>
</evidence>
<dbReference type="EMBL" id="GG662749">
    <property type="protein sequence ID" value="EAR90194.1"/>
    <property type="molecule type" value="Genomic_DNA"/>
</dbReference>
<dbReference type="KEGG" id="tet:TTHERM_00355410"/>
<dbReference type="AlphaFoldDB" id="Q22Y30"/>
<name>Q22Y30_TETTS</name>
<dbReference type="Proteomes" id="UP000009168">
    <property type="component" value="Unassembled WGS sequence"/>
</dbReference>
<proteinExistence type="predicted"/>
<evidence type="ECO:0000313" key="1">
    <source>
        <dbReference type="EMBL" id="EAR90194.1"/>
    </source>
</evidence>
<reference evidence="2" key="1">
    <citation type="journal article" date="2006" name="PLoS Biol.">
        <title>Macronuclear genome sequence of the ciliate Tetrahymena thermophila, a model eukaryote.</title>
        <authorList>
            <person name="Eisen J.A."/>
            <person name="Coyne R.S."/>
            <person name="Wu M."/>
            <person name="Wu D."/>
            <person name="Thiagarajan M."/>
            <person name="Wortman J.R."/>
            <person name="Badger J.H."/>
            <person name="Ren Q."/>
            <person name="Amedeo P."/>
            <person name="Jones K.M."/>
            <person name="Tallon L.J."/>
            <person name="Delcher A.L."/>
            <person name="Salzberg S.L."/>
            <person name="Silva J.C."/>
            <person name="Haas B.J."/>
            <person name="Majoros W.H."/>
            <person name="Farzad M."/>
            <person name="Carlton J.M."/>
            <person name="Smith R.K. Jr."/>
            <person name="Garg J."/>
            <person name="Pearlman R.E."/>
            <person name="Karrer K.M."/>
            <person name="Sun L."/>
            <person name="Manning G."/>
            <person name="Elde N.C."/>
            <person name="Turkewitz A.P."/>
            <person name="Asai D.J."/>
            <person name="Wilkes D.E."/>
            <person name="Wang Y."/>
            <person name="Cai H."/>
            <person name="Collins K."/>
            <person name="Stewart B.A."/>
            <person name="Lee S.R."/>
            <person name="Wilamowska K."/>
            <person name="Weinberg Z."/>
            <person name="Ruzzo W.L."/>
            <person name="Wloga D."/>
            <person name="Gaertig J."/>
            <person name="Frankel J."/>
            <person name="Tsao C.-C."/>
            <person name="Gorovsky M.A."/>
            <person name="Keeling P.J."/>
            <person name="Waller R.F."/>
            <person name="Patron N.J."/>
            <person name="Cherry J.M."/>
            <person name="Stover N.A."/>
            <person name="Krieger C.J."/>
            <person name="del Toro C."/>
            <person name="Ryder H.F."/>
            <person name="Williamson S.C."/>
            <person name="Barbeau R.A."/>
            <person name="Hamilton E.P."/>
            <person name="Orias E."/>
        </authorList>
    </citation>
    <scope>NUCLEOTIDE SEQUENCE [LARGE SCALE GENOMIC DNA]</scope>
    <source>
        <strain evidence="2">SB210</strain>
    </source>
</reference>
<protein>
    <submittedName>
        <fullName evidence="1">Uncharacterized protein</fullName>
    </submittedName>
</protein>
<gene>
    <name evidence="1" type="ORF">TTHERM_00355410</name>
</gene>